<feature type="non-terminal residue" evidence="6">
    <location>
        <position position="1"/>
    </location>
</feature>
<dbReference type="InterPro" id="IPR019376">
    <property type="entry name" value="Myeloid_leukemia_factor"/>
</dbReference>
<proteinExistence type="inferred from homology"/>
<sequence>MFRGFGAFDDDPFFSAHQEHMREMDRMMGGFGPFGGFGFGSPFGSPFGMLEGPRDRGERNDHRERGIVPRDRPRDPFQSMFGNMNSMMSQMHRNFGNMPSNPDGFAYSSSQVMSYSNDGRNPPKYFEASSSTKRGPDGVRETQKSLRDSESGLHRMAVGHHIGDRGHVIEKSKNTKTETEEQKQDFYGIDE</sequence>
<dbReference type="OrthoDB" id="5983898at2759"/>
<gene>
    <name evidence="6" type="ORF">PACLA_8A008846</name>
</gene>
<dbReference type="AlphaFoldDB" id="A0A7D9JXB7"/>
<evidence type="ECO:0000313" key="7">
    <source>
        <dbReference type="Proteomes" id="UP001152795"/>
    </source>
</evidence>
<feature type="region of interest" description="Disordered" evidence="5">
    <location>
        <begin position="51"/>
        <end position="77"/>
    </location>
</feature>
<accession>A0A7D9JXB7</accession>
<feature type="compositionally biased region" description="Basic and acidic residues" evidence="5">
    <location>
        <begin position="52"/>
        <end position="75"/>
    </location>
</feature>
<comment type="subcellular location">
    <subcellularLocation>
        <location evidence="1">Cytoplasm</location>
    </subcellularLocation>
</comment>
<feature type="region of interest" description="Disordered" evidence="5">
    <location>
        <begin position="114"/>
        <end position="191"/>
    </location>
</feature>
<dbReference type="EMBL" id="CACRXK020023046">
    <property type="protein sequence ID" value="CAB4037404.1"/>
    <property type="molecule type" value="Genomic_DNA"/>
</dbReference>
<organism evidence="6 7">
    <name type="scientific">Paramuricea clavata</name>
    <name type="common">Red gorgonian</name>
    <name type="synonym">Violescent sea-whip</name>
    <dbReference type="NCBI Taxonomy" id="317549"/>
    <lineage>
        <taxon>Eukaryota</taxon>
        <taxon>Metazoa</taxon>
        <taxon>Cnidaria</taxon>
        <taxon>Anthozoa</taxon>
        <taxon>Octocorallia</taxon>
        <taxon>Malacalcyonacea</taxon>
        <taxon>Plexauridae</taxon>
        <taxon>Paramuricea</taxon>
    </lineage>
</organism>
<evidence type="ECO:0000256" key="3">
    <source>
        <dbReference type="ARBA" id="ARBA00022490"/>
    </source>
</evidence>
<dbReference type="PANTHER" id="PTHR13105">
    <property type="entry name" value="MYELOID LEUKEMIA FACTOR"/>
    <property type="match status" value="1"/>
</dbReference>
<dbReference type="Pfam" id="PF10248">
    <property type="entry name" value="Mlf1IP"/>
    <property type="match status" value="1"/>
</dbReference>
<evidence type="ECO:0000256" key="5">
    <source>
        <dbReference type="SAM" id="MobiDB-lite"/>
    </source>
</evidence>
<comment type="similarity">
    <text evidence="2">Belongs to the MLF family.</text>
</comment>
<dbReference type="GO" id="GO:0005737">
    <property type="term" value="C:cytoplasm"/>
    <property type="evidence" value="ECO:0007669"/>
    <property type="project" value="UniProtKB-SubCell"/>
</dbReference>
<evidence type="ECO:0000256" key="1">
    <source>
        <dbReference type="ARBA" id="ARBA00004496"/>
    </source>
</evidence>
<protein>
    <submittedName>
        <fullName evidence="6">Uncharacterized protein</fullName>
    </submittedName>
</protein>
<keyword evidence="3" id="KW-0963">Cytoplasm</keyword>
<dbReference type="Proteomes" id="UP001152795">
    <property type="component" value="Unassembled WGS sequence"/>
</dbReference>
<feature type="compositionally biased region" description="Basic and acidic residues" evidence="5">
    <location>
        <begin position="161"/>
        <end position="184"/>
    </location>
</feature>
<reference evidence="6" key="1">
    <citation type="submission" date="2020-04" db="EMBL/GenBank/DDBJ databases">
        <authorList>
            <person name="Alioto T."/>
            <person name="Alioto T."/>
            <person name="Gomez Garrido J."/>
        </authorList>
    </citation>
    <scope>NUCLEOTIDE SEQUENCE</scope>
    <source>
        <strain evidence="6">A484AB</strain>
    </source>
</reference>
<feature type="compositionally biased region" description="Basic and acidic residues" evidence="5">
    <location>
        <begin position="134"/>
        <end position="153"/>
    </location>
</feature>
<name>A0A7D9JXB7_PARCT</name>
<comment type="caution">
    <text evidence="6">The sequence shown here is derived from an EMBL/GenBank/DDBJ whole genome shotgun (WGS) entry which is preliminary data.</text>
</comment>
<keyword evidence="4" id="KW-0597">Phosphoprotein</keyword>
<evidence type="ECO:0000256" key="4">
    <source>
        <dbReference type="ARBA" id="ARBA00022553"/>
    </source>
</evidence>
<evidence type="ECO:0000256" key="2">
    <source>
        <dbReference type="ARBA" id="ARBA00008332"/>
    </source>
</evidence>
<evidence type="ECO:0000313" key="6">
    <source>
        <dbReference type="EMBL" id="CAB4037404.1"/>
    </source>
</evidence>
<keyword evidence="7" id="KW-1185">Reference proteome</keyword>